<evidence type="ECO:0000259" key="8">
    <source>
        <dbReference type="PROSITE" id="PS50014"/>
    </source>
</evidence>
<name>A0A7E6EW80_9MOLL</name>
<evidence type="ECO:0000256" key="1">
    <source>
        <dbReference type="ARBA" id="ARBA00004123"/>
    </source>
</evidence>
<dbReference type="SUPFAM" id="SSF47370">
    <property type="entry name" value="Bromodomain"/>
    <property type="match status" value="1"/>
</dbReference>
<dbReference type="InterPro" id="IPR001487">
    <property type="entry name" value="Bromodomain"/>
</dbReference>
<organism evidence="9 10">
    <name type="scientific">Octopus sinensis</name>
    <name type="common">East Asian common octopus</name>
    <dbReference type="NCBI Taxonomy" id="2607531"/>
    <lineage>
        <taxon>Eukaryota</taxon>
        <taxon>Metazoa</taxon>
        <taxon>Spiralia</taxon>
        <taxon>Lophotrochozoa</taxon>
        <taxon>Mollusca</taxon>
        <taxon>Cephalopoda</taxon>
        <taxon>Coleoidea</taxon>
        <taxon>Octopodiformes</taxon>
        <taxon>Octopoda</taxon>
        <taxon>Incirrata</taxon>
        <taxon>Octopodidae</taxon>
        <taxon>Octopus</taxon>
    </lineage>
</organism>
<dbReference type="PANTHER" id="PTHR22881">
    <property type="entry name" value="BROMODOMAIN CONTAINING PROTEIN"/>
    <property type="match status" value="1"/>
</dbReference>
<dbReference type="InterPro" id="IPR051831">
    <property type="entry name" value="Bromodomain_contain_prot"/>
</dbReference>
<dbReference type="GO" id="GO:0006357">
    <property type="term" value="P:regulation of transcription by RNA polymerase II"/>
    <property type="evidence" value="ECO:0007669"/>
    <property type="project" value="TreeGrafter"/>
</dbReference>
<dbReference type="SMART" id="SM00297">
    <property type="entry name" value="BROMO"/>
    <property type="match status" value="1"/>
</dbReference>
<accession>A0A7E6EW80</accession>
<dbReference type="InterPro" id="IPR021900">
    <property type="entry name" value="DUF3512"/>
</dbReference>
<dbReference type="PRINTS" id="PR00503">
    <property type="entry name" value="BROMODOMAIN"/>
</dbReference>
<sequence length="700" mass="78873">MGKKHKKHHKSDKKILELEEKPSEKPLKLVLKVTEPVPEVYTGDTEERRHKHKKKKKKKSSEKEKHRHHEDGQKLHLQGRPHKRERDEYESELHSHSPPYSSPAAKQLFLSPPTSTPHPPDKAAEDDEPIEKRMKLSNQEEEPNNMKTFLKYMTKQFQRKDTHGFFAFPVNDVIAPGYSSIIQKPMDFSTILSKVDDEEYASTKEFKKDFILMCQNAMIYNRPETIYYKEARRLLHMGVKQLSKENLLGMKRNLDFMNELTMEELGLEDESEDNIIGVNDDNFDSVTDDQHSKEKKHKKQKTSLSRFEAIPDNMTPEEILAQARAAAKEAADLLTLRQPKAQYGFLRRRKDGSTSLTILNPENDGKVSDTEKVVNLGGLASKLTNGTGVLTGFKEDKRNKISPVSYLNYGPFSSYAPSFDSSFANITKEESDMLMTTYGDETGVQYAKSIMAFADSTGDYTIKMVDNLLDVLTNGEHSRVQGQIDQRKKEESKKQAQAAAELDQAMAAASADTSSQDPYDVDFESLKTLSSDLGMDLSFLDHFEKEISKEKELQQKLDYTAGLIQDLHSTQHDRLSAKPPVHLAFVPGPSQKEAQLANKVTQELRELAKQANPGAVVSVKALRNAMGISNNPIDDLLDPYNLDDDDNGQALLSAVGQGEESALPMDIEQELNEFLEQGSLLKPSQSPKDTKVGLDQNTAL</sequence>
<evidence type="ECO:0000313" key="9">
    <source>
        <dbReference type="Proteomes" id="UP000515154"/>
    </source>
</evidence>
<dbReference type="Pfam" id="PF00439">
    <property type="entry name" value="Bromodomain"/>
    <property type="match status" value="1"/>
</dbReference>
<feature type="compositionally biased region" description="Basic and acidic residues" evidence="7">
    <location>
        <begin position="13"/>
        <end position="27"/>
    </location>
</feature>
<dbReference type="AlphaFoldDB" id="A0A7E6EW80"/>
<keyword evidence="5" id="KW-0539">Nucleus</keyword>
<feature type="compositionally biased region" description="Basic residues" evidence="7">
    <location>
        <begin position="49"/>
        <end position="60"/>
    </location>
</feature>
<dbReference type="PROSITE" id="PS50014">
    <property type="entry name" value="BROMODOMAIN_2"/>
    <property type="match status" value="1"/>
</dbReference>
<dbReference type="Pfam" id="PF12024">
    <property type="entry name" value="DUF3512"/>
    <property type="match status" value="1"/>
</dbReference>
<evidence type="ECO:0000256" key="2">
    <source>
        <dbReference type="ARBA" id="ARBA00023015"/>
    </source>
</evidence>
<dbReference type="Gene3D" id="1.20.920.10">
    <property type="entry name" value="Bromodomain-like"/>
    <property type="match status" value="1"/>
</dbReference>
<feature type="region of interest" description="Disordered" evidence="7">
    <location>
        <begin position="282"/>
        <end position="304"/>
    </location>
</feature>
<evidence type="ECO:0000256" key="5">
    <source>
        <dbReference type="ARBA" id="ARBA00023242"/>
    </source>
</evidence>
<keyword evidence="4" id="KW-0804">Transcription</keyword>
<feature type="region of interest" description="Disordered" evidence="7">
    <location>
        <begin position="679"/>
        <end position="700"/>
    </location>
</feature>
<dbReference type="RefSeq" id="XP_036359891.1">
    <property type="nucleotide sequence ID" value="XM_036503998.1"/>
</dbReference>
<proteinExistence type="predicted"/>
<protein>
    <submittedName>
        <fullName evidence="10">Bromodomain-containing protein 7 isoform X1</fullName>
    </submittedName>
</protein>
<dbReference type="InterPro" id="IPR036427">
    <property type="entry name" value="Bromodomain-like_sf"/>
</dbReference>
<keyword evidence="2" id="KW-0805">Transcription regulation</keyword>
<evidence type="ECO:0000313" key="10">
    <source>
        <dbReference type="RefSeq" id="XP_036359891.1"/>
    </source>
</evidence>
<dbReference type="Proteomes" id="UP000515154">
    <property type="component" value="Linkage group LG6"/>
</dbReference>
<feature type="compositionally biased region" description="Basic and acidic residues" evidence="7">
    <location>
        <begin position="84"/>
        <end position="95"/>
    </location>
</feature>
<dbReference type="PANTHER" id="PTHR22881:SF27">
    <property type="entry name" value="BROMODOMAIN CONTAINING 7_9"/>
    <property type="match status" value="1"/>
</dbReference>
<evidence type="ECO:0000256" key="4">
    <source>
        <dbReference type="ARBA" id="ARBA00023163"/>
    </source>
</evidence>
<gene>
    <name evidence="10" type="primary">LOC115212918</name>
</gene>
<evidence type="ECO:0000256" key="7">
    <source>
        <dbReference type="SAM" id="MobiDB-lite"/>
    </source>
</evidence>
<feature type="compositionally biased region" description="Basic residues" evidence="7">
    <location>
        <begin position="1"/>
        <end position="12"/>
    </location>
</feature>
<comment type="subcellular location">
    <subcellularLocation>
        <location evidence="1">Nucleus</location>
    </subcellularLocation>
</comment>
<evidence type="ECO:0000256" key="3">
    <source>
        <dbReference type="ARBA" id="ARBA00023117"/>
    </source>
</evidence>
<dbReference type="GO" id="GO:0005634">
    <property type="term" value="C:nucleus"/>
    <property type="evidence" value="ECO:0007669"/>
    <property type="project" value="UniProtKB-SubCell"/>
</dbReference>
<feature type="region of interest" description="Disordered" evidence="7">
    <location>
        <begin position="1"/>
        <end position="128"/>
    </location>
</feature>
<feature type="compositionally biased region" description="Basic and acidic residues" evidence="7">
    <location>
        <begin position="61"/>
        <end position="74"/>
    </location>
</feature>
<keyword evidence="9" id="KW-1185">Reference proteome</keyword>
<reference evidence="10" key="1">
    <citation type="submission" date="2025-08" db="UniProtKB">
        <authorList>
            <consortium name="RefSeq"/>
        </authorList>
    </citation>
    <scope>IDENTIFICATION</scope>
</reference>
<feature type="domain" description="Bromo" evidence="8">
    <location>
        <begin position="158"/>
        <end position="228"/>
    </location>
</feature>
<keyword evidence="3 6" id="KW-0103">Bromodomain</keyword>
<evidence type="ECO:0000256" key="6">
    <source>
        <dbReference type="PROSITE-ProRule" id="PRU00035"/>
    </source>
</evidence>